<name>A0A804N0L5_MAIZE</name>
<accession>A0A804N0L5</accession>
<keyword evidence="2" id="KW-1185">Reference proteome</keyword>
<protein>
    <submittedName>
        <fullName evidence="1">Uncharacterized protein</fullName>
    </submittedName>
</protein>
<dbReference type="EnsemblPlants" id="Zm00001eb125600_T001">
    <property type="protein sequence ID" value="Zm00001eb125600_P001"/>
    <property type="gene ID" value="Zm00001eb125600"/>
</dbReference>
<dbReference type="Gramene" id="Zm00001eb125600_T001">
    <property type="protein sequence ID" value="Zm00001eb125600_P001"/>
    <property type="gene ID" value="Zm00001eb125600"/>
</dbReference>
<dbReference type="InParanoid" id="A0A804N0L5"/>
<reference evidence="1" key="2">
    <citation type="submission" date="2019-07" db="EMBL/GenBank/DDBJ databases">
        <authorList>
            <person name="Seetharam A."/>
            <person name="Woodhouse M."/>
            <person name="Cannon E."/>
        </authorList>
    </citation>
    <scope>NUCLEOTIDE SEQUENCE [LARGE SCALE GENOMIC DNA]</scope>
    <source>
        <strain evidence="1">cv. B73</strain>
    </source>
</reference>
<evidence type="ECO:0000313" key="1">
    <source>
        <dbReference type="EnsemblPlants" id="Zm00001eb125600_P001"/>
    </source>
</evidence>
<dbReference type="Proteomes" id="UP000007305">
    <property type="component" value="Chromosome 3"/>
</dbReference>
<organism evidence="1 2">
    <name type="scientific">Zea mays</name>
    <name type="common">Maize</name>
    <dbReference type="NCBI Taxonomy" id="4577"/>
    <lineage>
        <taxon>Eukaryota</taxon>
        <taxon>Viridiplantae</taxon>
        <taxon>Streptophyta</taxon>
        <taxon>Embryophyta</taxon>
        <taxon>Tracheophyta</taxon>
        <taxon>Spermatophyta</taxon>
        <taxon>Magnoliopsida</taxon>
        <taxon>Liliopsida</taxon>
        <taxon>Poales</taxon>
        <taxon>Poaceae</taxon>
        <taxon>PACMAD clade</taxon>
        <taxon>Panicoideae</taxon>
        <taxon>Andropogonodae</taxon>
        <taxon>Andropogoneae</taxon>
        <taxon>Tripsacinae</taxon>
        <taxon>Zea</taxon>
    </lineage>
</organism>
<proteinExistence type="predicted"/>
<reference evidence="2" key="1">
    <citation type="submission" date="2015-12" db="EMBL/GenBank/DDBJ databases">
        <title>Update maize B73 reference genome by single molecule sequencing technologies.</title>
        <authorList>
            <consortium name="Maize Genome Sequencing Project"/>
            <person name="Ware D."/>
        </authorList>
    </citation>
    <scope>NUCLEOTIDE SEQUENCE [LARGE SCALE GENOMIC DNA]</scope>
    <source>
        <strain evidence="2">cv. B73</strain>
    </source>
</reference>
<sequence>MAPLSVDTGTQFLQVAAHLVRRSSQVHTPDQLVHSPHQHCFFVVGPARSSMMRTCFISSHPAHIYIREDELYTNELAASNQASSQLDEISASTTYLQVLWPRPQRPEGPGELGSPTECCSSSSRPLALPPLAADLYYKNASFEFVTAEMRSTRN</sequence>
<reference evidence="1" key="3">
    <citation type="submission" date="2021-05" db="UniProtKB">
        <authorList>
            <consortium name="EnsemblPlants"/>
        </authorList>
    </citation>
    <scope>IDENTIFICATION</scope>
    <source>
        <strain evidence="1">cv. B73</strain>
    </source>
</reference>
<evidence type="ECO:0000313" key="2">
    <source>
        <dbReference type="Proteomes" id="UP000007305"/>
    </source>
</evidence>
<dbReference type="AlphaFoldDB" id="A0A804N0L5"/>